<dbReference type="GO" id="GO:0004518">
    <property type="term" value="F:nuclease activity"/>
    <property type="evidence" value="ECO:0007669"/>
    <property type="project" value="UniProtKB-KW"/>
</dbReference>
<evidence type="ECO:0000313" key="11">
    <source>
        <dbReference type="EMBL" id="URZ09990.1"/>
    </source>
</evidence>
<dbReference type="InterPro" id="IPR006483">
    <property type="entry name" value="CRISPR-assoc_Cas3_HD"/>
</dbReference>
<dbReference type="GO" id="GO:0005829">
    <property type="term" value="C:cytosol"/>
    <property type="evidence" value="ECO:0007669"/>
    <property type="project" value="TreeGrafter"/>
</dbReference>
<evidence type="ECO:0000256" key="3">
    <source>
        <dbReference type="ARBA" id="ARBA00022722"/>
    </source>
</evidence>
<name>A0A1S8KXB1_9CLOT</name>
<keyword evidence="8" id="KW-0067">ATP-binding</keyword>
<keyword evidence="6" id="KW-0378">Hydrolase</keyword>
<dbReference type="NCBIfam" id="TIGR01587">
    <property type="entry name" value="cas3_core"/>
    <property type="match status" value="1"/>
</dbReference>
<dbReference type="InterPro" id="IPR050079">
    <property type="entry name" value="DEAD_box_RNA_helicase"/>
</dbReference>
<keyword evidence="5" id="KW-0547">Nucleotide-binding</keyword>
<dbReference type="EMBL" id="CP096983">
    <property type="protein sequence ID" value="URZ09990.1"/>
    <property type="molecule type" value="Genomic_DNA"/>
</dbReference>
<dbReference type="SMART" id="SM00487">
    <property type="entry name" value="DEXDc"/>
    <property type="match status" value="1"/>
</dbReference>
<evidence type="ECO:0000256" key="4">
    <source>
        <dbReference type="ARBA" id="ARBA00022723"/>
    </source>
</evidence>
<dbReference type="PROSITE" id="PS51192">
    <property type="entry name" value="HELICASE_ATP_BIND_1"/>
    <property type="match status" value="1"/>
</dbReference>
<accession>A0A1S8KXB1</accession>
<dbReference type="SUPFAM" id="SSF52540">
    <property type="entry name" value="P-loop containing nucleoside triphosphate hydrolases"/>
    <property type="match status" value="1"/>
</dbReference>
<gene>
    <name evidence="11" type="ORF">CROST_006980</name>
</gene>
<dbReference type="SMART" id="SM00490">
    <property type="entry name" value="HELICc"/>
    <property type="match status" value="1"/>
</dbReference>
<keyword evidence="3" id="KW-0540">Nuclease</keyword>
<keyword evidence="7" id="KW-0347">Helicase</keyword>
<dbReference type="InterPro" id="IPR027417">
    <property type="entry name" value="P-loop_NTPase"/>
</dbReference>
<evidence type="ECO:0000256" key="5">
    <source>
        <dbReference type="ARBA" id="ARBA00022741"/>
    </source>
</evidence>
<evidence type="ECO:0000256" key="9">
    <source>
        <dbReference type="ARBA" id="ARBA00023118"/>
    </source>
</evidence>
<dbReference type="GO" id="GO:0046872">
    <property type="term" value="F:metal ion binding"/>
    <property type="evidence" value="ECO:0007669"/>
    <property type="project" value="UniProtKB-KW"/>
</dbReference>
<dbReference type="InterPro" id="IPR054712">
    <property type="entry name" value="Cas3-like_dom"/>
</dbReference>
<protein>
    <submittedName>
        <fullName evidence="11">Uncharacterized protein</fullName>
    </submittedName>
</protein>
<dbReference type="PANTHER" id="PTHR47959:SF16">
    <property type="entry name" value="CRISPR-ASSOCIATED NUCLEASE_HELICASE CAS3-RELATED"/>
    <property type="match status" value="1"/>
</dbReference>
<evidence type="ECO:0000256" key="2">
    <source>
        <dbReference type="ARBA" id="ARBA00009046"/>
    </source>
</evidence>
<dbReference type="Gene3D" id="1.10.3210.30">
    <property type="match status" value="1"/>
</dbReference>
<keyword evidence="9" id="KW-0051">Antiviral defense</keyword>
<dbReference type="Gene3D" id="3.40.50.300">
    <property type="entry name" value="P-loop containing nucleotide triphosphate hydrolases"/>
    <property type="match status" value="2"/>
</dbReference>
<dbReference type="GO" id="GO:0016787">
    <property type="term" value="F:hydrolase activity"/>
    <property type="evidence" value="ECO:0007669"/>
    <property type="project" value="UniProtKB-KW"/>
</dbReference>
<comment type="similarity">
    <text evidence="10">Belongs to the DEAD box helicase family.</text>
</comment>
<dbReference type="InterPro" id="IPR011545">
    <property type="entry name" value="DEAD/DEAH_box_helicase_dom"/>
</dbReference>
<keyword evidence="12" id="KW-1185">Reference proteome</keyword>
<dbReference type="GO" id="GO:0005524">
    <property type="term" value="F:ATP binding"/>
    <property type="evidence" value="ECO:0007669"/>
    <property type="project" value="UniProtKB-KW"/>
</dbReference>
<proteinExistence type="inferred from homology"/>
<comment type="similarity">
    <text evidence="1">In the N-terminal section; belongs to the CRISPR-associated nuclease Cas3-HD family.</text>
</comment>
<keyword evidence="4" id="KW-0479">Metal-binding</keyword>
<dbReference type="InterPro" id="IPR006474">
    <property type="entry name" value="Helicase_Cas3_CRISPR-ass_core"/>
</dbReference>
<dbReference type="Pfam" id="PF22590">
    <property type="entry name" value="Cas3-like_C_2"/>
    <property type="match status" value="1"/>
</dbReference>
<dbReference type="KEGG" id="crw:CROST_006980"/>
<evidence type="ECO:0000256" key="6">
    <source>
        <dbReference type="ARBA" id="ARBA00022801"/>
    </source>
</evidence>
<sequence>MYFEGVKKFDIEKEVSDLDKLYAHFKKGGKEKLKEHIDLVYSYFLKICLEKNLDYVFFYLEKSFFNSSDKVAIDLWKELIINAVYMHDIGKVNEQFQLFKMKNEKFNNIDTLIVNSKHSMLSACIYFDYYLERVKKVEKSSSSTIILFLTLNSYIISKHHGTLQNFAEFREKFLDAFYDYKENSGLYRSYNREIKEKSESFFQKIYNNVEKVMLDFEKEDKWKSIEVYIYSKLLFSLLTTSDFYATSEYSSGKKINYIGTIKDVNKYYSIYKNSEIYQKIQLHKEFLNGNGKRVFKDNDINKLRTEMFLEAEQNLEKSIDENIFYLEAPTGAGKTNTSINLAFKLLEKCKNLNKIFYIFPFNTLVEQTKKSLEDIFEDNEAIKSEIAVINSITPIMTVDEEEDNKEINNKELHKKIDYDKSLLNRQFFHYPIVLTTHVNLFTHLFGNSRESVFPIAQLANSVVILDEIQSYRNSLWKEIIIFLKKYAAVLNIKIIIMSATLPRLDKLTDSDENFVQLITNRGMYFENSLFKDRVKLDFSLLNEKNPLNKIKEKIINISKNSDKNILIEFINKNTAMEFFKTLIEVNKQENLERELMLINGDDSKAERNKIINKVKKEKNIILVATQVIEAGVDIDMDIGFKDISILDAEEQFLGRINRSCKKTGCIVYFFNLDEASYVYRNDHRKEKNKTLINENIRKMLLNKDFTKFYDLVMEEIEKDLNKENDRNINEFKEEMIFKLDFHEIEKRMQLIEDDDKEYEVFLSRNIKIYDDKVLDGHKVWEEYKELLKDNSFEYAEKQVKLSIVNEKMNYFIYRIKDISISYNDMAGNIYYIKNGEKYFVDDKFDRSKLDKSETIGCDIL</sequence>
<evidence type="ECO:0000256" key="8">
    <source>
        <dbReference type="ARBA" id="ARBA00022840"/>
    </source>
</evidence>
<evidence type="ECO:0000256" key="1">
    <source>
        <dbReference type="ARBA" id="ARBA00006847"/>
    </source>
</evidence>
<dbReference type="CDD" id="cd09641">
    <property type="entry name" value="Cas3''_I"/>
    <property type="match status" value="1"/>
</dbReference>
<dbReference type="STRING" id="84029.CROST_44820"/>
<evidence type="ECO:0000256" key="7">
    <source>
        <dbReference type="ARBA" id="ARBA00022806"/>
    </source>
</evidence>
<dbReference type="Proteomes" id="UP000190951">
    <property type="component" value="Chromosome"/>
</dbReference>
<evidence type="ECO:0000313" key="12">
    <source>
        <dbReference type="Proteomes" id="UP000190951"/>
    </source>
</evidence>
<dbReference type="PROSITE" id="PS51643">
    <property type="entry name" value="HD_CAS3"/>
    <property type="match status" value="1"/>
</dbReference>
<dbReference type="AlphaFoldDB" id="A0A1S8KXB1"/>
<comment type="similarity">
    <text evidence="2">In the central section; belongs to the CRISPR-associated helicase Cas3 family.</text>
</comment>
<organism evidence="11 12">
    <name type="scientific">Clostridium felsineum</name>
    <dbReference type="NCBI Taxonomy" id="36839"/>
    <lineage>
        <taxon>Bacteria</taxon>
        <taxon>Bacillati</taxon>
        <taxon>Bacillota</taxon>
        <taxon>Clostridia</taxon>
        <taxon>Eubacteriales</taxon>
        <taxon>Clostridiaceae</taxon>
        <taxon>Clostridium</taxon>
    </lineage>
</organism>
<evidence type="ECO:0000256" key="10">
    <source>
        <dbReference type="ARBA" id="ARBA00038437"/>
    </source>
</evidence>
<dbReference type="GO" id="GO:0003724">
    <property type="term" value="F:RNA helicase activity"/>
    <property type="evidence" value="ECO:0007669"/>
    <property type="project" value="TreeGrafter"/>
</dbReference>
<reference evidence="11 12" key="1">
    <citation type="submission" date="2022-04" db="EMBL/GenBank/DDBJ databases">
        <title>Genome sequence of C. roseum typestrain.</title>
        <authorList>
            <person name="Poehlein A."/>
            <person name="Schoch T."/>
            <person name="Duerre P."/>
            <person name="Daniel R."/>
        </authorList>
    </citation>
    <scope>NUCLEOTIDE SEQUENCE [LARGE SCALE GENOMIC DNA]</scope>
    <source>
        <strain evidence="11 12">DSM 7320</strain>
    </source>
</reference>
<dbReference type="InterPro" id="IPR014001">
    <property type="entry name" value="Helicase_ATP-bd"/>
</dbReference>
<dbReference type="Pfam" id="PF00270">
    <property type="entry name" value="DEAD"/>
    <property type="match status" value="1"/>
</dbReference>
<dbReference type="RefSeq" id="WP_077835265.1">
    <property type="nucleotide sequence ID" value="NZ_CP096983.1"/>
</dbReference>
<dbReference type="GO" id="GO:0051607">
    <property type="term" value="P:defense response to virus"/>
    <property type="evidence" value="ECO:0007669"/>
    <property type="project" value="UniProtKB-KW"/>
</dbReference>
<dbReference type="InterPro" id="IPR001650">
    <property type="entry name" value="Helicase_C-like"/>
</dbReference>
<dbReference type="NCBIfam" id="TIGR01596">
    <property type="entry name" value="cas3_HD"/>
    <property type="match status" value="1"/>
</dbReference>
<dbReference type="PANTHER" id="PTHR47959">
    <property type="entry name" value="ATP-DEPENDENT RNA HELICASE RHLE-RELATED"/>
    <property type="match status" value="1"/>
</dbReference>
<dbReference type="GO" id="GO:0003676">
    <property type="term" value="F:nucleic acid binding"/>
    <property type="evidence" value="ECO:0007669"/>
    <property type="project" value="InterPro"/>
</dbReference>
<dbReference type="InterPro" id="IPR038257">
    <property type="entry name" value="CRISPR-assoc_Cas3_HD_sf"/>
</dbReference>
<dbReference type="PROSITE" id="PS51194">
    <property type="entry name" value="HELICASE_CTER"/>
    <property type="match status" value="1"/>
</dbReference>